<dbReference type="Gene3D" id="2.40.160.20">
    <property type="match status" value="1"/>
</dbReference>
<evidence type="ECO:0008006" key="4">
    <source>
        <dbReference type="Google" id="ProtNLM"/>
    </source>
</evidence>
<name>Q167B0_ROSDO</name>
<proteinExistence type="predicted"/>
<accession>Q167B0</accession>
<dbReference type="Pfam" id="PF09411">
    <property type="entry name" value="PagL"/>
    <property type="match status" value="1"/>
</dbReference>
<dbReference type="AlphaFoldDB" id="Q167B0"/>
<dbReference type="EMBL" id="CP000362">
    <property type="protein sequence ID" value="ABG31933.1"/>
    <property type="molecule type" value="Genomic_DNA"/>
</dbReference>
<gene>
    <name evidence="2" type="ordered locus">RD1_2357</name>
</gene>
<dbReference type="KEGG" id="rde:RD1_2357"/>
<protein>
    <recommendedName>
        <fullName evidence="4">Lipid A 3-O-deacylase</fullName>
    </recommendedName>
</protein>
<keyword evidence="3" id="KW-1185">Reference proteome</keyword>
<dbReference type="RefSeq" id="WP_011568550.1">
    <property type="nucleotide sequence ID" value="NC_008209.1"/>
</dbReference>
<sequence length="161" mass="16814">MKFLYISALAIAASTAPACASEIVLGLGTSDVGDSSSGSPAFQFEYHSNPVRSYQWGSVAGLALLQLEDDSTIYAGLGLSGIWNLSPNWFAEGSLAAGYYDAGSGGTDLGGNLQFRTLIGLGYRLSSGARISFAVDHLSNAGIESHNPGRETVSVRYGFSF</sequence>
<evidence type="ECO:0000313" key="2">
    <source>
        <dbReference type="EMBL" id="ABG31933.1"/>
    </source>
</evidence>
<dbReference type="Proteomes" id="UP000007029">
    <property type="component" value="Chromosome"/>
</dbReference>
<feature type="chain" id="PRO_5004184086" description="Lipid A 3-O-deacylase" evidence="1">
    <location>
        <begin position="21"/>
        <end position="161"/>
    </location>
</feature>
<feature type="signal peptide" evidence="1">
    <location>
        <begin position="1"/>
        <end position="20"/>
    </location>
</feature>
<keyword evidence="1" id="KW-0732">Signal</keyword>
<evidence type="ECO:0000313" key="3">
    <source>
        <dbReference type="Proteomes" id="UP000007029"/>
    </source>
</evidence>
<dbReference type="HOGENOM" id="CLU_1642358_0_0_5"/>
<reference evidence="2 3" key="1">
    <citation type="journal article" date="2007" name="J. Bacteriol.">
        <title>The complete genome sequence of Roseobacter denitrificans reveals a mixotrophic rather than photosynthetic metabolism.</title>
        <authorList>
            <person name="Swingley W.D."/>
            <person name="Sadekar S."/>
            <person name="Mastrian S.D."/>
            <person name="Matthies H.J."/>
            <person name="Hao J."/>
            <person name="Ramos H."/>
            <person name="Acharya C.R."/>
            <person name="Conrad A.L."/>
            <person name="Taylor H.L."/>
            <person name="Dejesa L.C."/>
            <person name="Shah M.K."/>
            <person name="O'huallachain M.E."/>
            <person name="Lince M.T."/>
            <person name="Blankenship R.E."/>
            <person name="Beatty J.T."/>
            <person name="Touchman J.W."/>
        </authorList>
    </citation>
    <scope>NUCLEOTIDE SEQUENCE [LARGE SCALE GENOMIC DNA]</scope>
    <source>
        <strain evidence="3">ATCC 33942 / OCh 114</strain>
    </source>
</reference>
<evidence type="ECO:0000256" key="1">
    <source>
        <dbReference type="SAM" id="SignalP"/>
    </source>
</evidence>
<dbReference type="OrthoDB" id="6199047at2"/>
<dbReference type="eggNOG" id="ENOG5031K9Q">
    <property type="taxonomic scope" value="Bacteria"/>
</dbReference>
<dbReference type="InterPro" id="IPR018550">
    <property type="entry name" value="Lipid-A_deacylase-rel"/>
</dbReference>
<dbReference type="STRING" id="375451.RD1_2357"/>
<organism evidence="2 3">
    <name type="scientific">Roseobacter denitrificans (strain ATCC 33942 / OCh 114)</name>
    <name type="common">Erythrobacter sp. (strain OCh 114)</name>
    <name type="synonym">Roseobacter denitrificans</name>
    <dbReference type="NCBI Taxonomy" id="375451"/>
    <lineage>
        <taxon>Bacteria</taxon>
        <taxon>Pseudomonadati</taxon>
        <taxon>Pseudomonadota</taxon>
        <taxon>Alphaproteobacteria</taxon>
        <taxon>Rhodobacterales</taxon>
        <taxon>Roseobacteraceae</taxon>
        <taxon>Roseobacter</taxon>
    </lineage>
</organism>